<dbReference type="SUPFAM" id="SSF141452">
    <property type="entry name" value="Hcp1-like"/>
    <property type="match status" value="1"/>
</dbReference>
<dbReference type="NCBIfam" id="TIGR03344">
    <property type="entry name" value="VI_effect_Hcp1"/>
    <property type="match status" value="1"/>
</dbReference>
<dbReference type="InterPro" id="IPR036624">
    <property type="entry name" value="Hcp1-lik_sf"/>
</dbReference>
<accession>A0ABX8JR90</accession>
<name>A0ABX8JR90_9ENTR</name>
<protein>
    <submittedName>
        <fullName evidence="1">Type VI secretion system tube protein Hcp</fullName>
    </submittedName>
</protein>
<keyword evidence="2" id="KW-1185">Reference proteome</keyword>
<dbReference type="Gene3D" id="2.30.110.20">
    <property type="entry name" value="Hcp1-like"/>
    <property type="match status" value="1"/>
</dbReference>
<dbReference type="PANTHER" id="PTHR34319:SF6">
    <property type="entry name" value="MAJOR EXPORTED PROTEIN"/>
    <property type="match status" value="1"/>
</dbReference>
<dbReference type="EMBL" id="CP076838">
    <property type="protein sequence ID" value="QWW78807.1"/>
    <property type="molecule type" value="Genomic_DNA"/>
</dbReference>
<dbReference type="PANTHER" id="PTHR34319">
    <property type="entry name" value="MAJOR EXPORTED PROTEIN"/>
    <property type="match status" value="1"/>
</dbReference>
<gene>
    <name evidence="1" type="primary">hcp</name>
    <name evidence="1" type="ORF">KQ929_16375</name>
</gene>
<organism evidence="1 2">
    <name type="scientific">Leclercia pneumoniae</name>
    <dbReference type="NCBI Taxonomy" id="2815358"/>
    <lineage>
        <taxon>Bacteria</taxon>
        <taxon>Pseudomonadati</taxon>
        <taxon>Pseudomonadota</taxon>
        <taxon>Gammaproteobacteria</taxon>
        <taxon>Enterobacterales</taxon>
        <taxon>Enterobacteriaceae</taxon>
        <taxon>Leclercia</taxon>
    </lineage>
</organism>
<proteinExistence type="predicted"/>
<reference evidence="1 2" key="1">
    <citation type="submission" date="2021-06" db="EMBL/GenBank/DDBJ databases">
        <title>Leclercia pneumoniae sp. nov.</title>
        <authorList>
            <person name="Hoenemann M."/>
            <person name="Viehweger A."/>
            <person name="Dietze N."/>
        </authorList>
    </citation>
    <scope>NUCLEOTIDE SEQUENCE [LARGE SCALE GENOMIC DNA]</scope>
    <source>
        <strain evidence="2">49125</strain>
    </source>
</reference>
<dbReference type="Proteomes" id="UP000683497">
    <property type="component" value="Chromosome"/>
</dbReference>
<dbReference type="Pfam" id="PF05638">
    <property type="entry name" value="T6SS_HCP"/>
    <property type="match status" value="1"/>
</dbReference>
<sequence>MPIPPYMWLKDDGGADIKGSVDIRYREGSIEIIGLGHGINLPVDNLTGKITGSRQHSSMMIEKEVDSSTPYLYKAAATGQSMKSAEIKFYKINDAGQEVCYYTVLMEKVKVTGVNCSVPNIKLAGNSKINHVESVSLQYEKITWRIEDGNIQFTDAWNERNTA</sequence>
<dbReference type="RefSeq" id="WP_046886723.1">
    <property type="nucleotide sequence ID" value="NZ_CP071383.1"/>
</dbReference>
<evidence type="ECO:0000313" key="2">
    <source>
        <dbReference type="Proteomes" id="UP000683497"/>
    </source>
</evidence>
<evidence type="ECO:0000313" key="1">
    <source>
        <dbReference type="EMBL" id="QWW78807.1"/>
    </source>
</evidence>
<dbReference type="InterPro" id="IPR052947">
    <property type="entry name" value="T6SS_Hcp1_domain"/>
</dbReference>
<dbReference type="InterPro" id="IPR008514">
    <property type="entry name" value="T6SS_Hcp"/>
</dbReference>